<proteinExistence type="predicted"/>
<accession>A0A2H3BB90</accession>
<feature type="non-terminal residue" evidence="1">
    <location>
        <position position="60"/>
    </location>
</feature>
<gene>
    <name evidence="1" type="ORF">ARMSODRAFT_861504</name>
</gene>
<evidence type="ECO:0000313" key="1">
    <source>
        <dbReference type="EMBL" id="PBK61857.1"/>
    </source>
</evidence>
<dbReference type="AlphaFoldDB" id="A0A2H3BB90"/>
<keyword evidence="2" id="KW-1185">Reference proteome</keyword>
<evidence type="ECO:0000313" key="2">
    <source>
        <dbReference type="Proteomes" id="UP000218334"/>
    </source>
</evidence>
<organism evidence="1 2">
    <name type="scientific">Armillaria solidipes</name>
    <dbReference type="NCBI Taxonomy" id="1076256"/>
    <lineage>
        <taxon>Eukaryota</taxon>
        <taxon>Fungi</taxon>
        <taxon>Dikarya</taxon>
        <taxon>Basidiomycota</taxon>
        <taxon>Agaricomycotina</taxon>
        <taxon>Agaricomycetes</taxon>
        <taxon>Agaricomycetidae</taxon>
        <taxon>Agaricales</taxon>
        <taxon>Marasmiineae</taxon>
        <taxon>Physalacriaceae</taxon>
        <taxon>Armillaria</taxon>
    </lineage>
</organism>
<dbReference type="Proteomes" id="UP000218334">
    <property type="component" value="Unassembled WGS sequence"/>
</dbReference>
<protein>
    <submittedName>
        <fullName evidence="1">Uncharacterized protein</fullName>
    </submittedName>
</protein>
<dbReference type="EMBL" id="KZ293472">
    <property type="protein sequence ID" value="PBK61857.1"/>
    <property type="molecule type" value="Genomic_DNA"/>
</dbReference>
<name>A0A2H3BB90_9AGAR</name>
<sequence length="60" mass="6582">MANLICSAKSSSDWTLNDLDSYHISLNQMDALPFFGLQELPQPSVDPELLTNVDAGAMQQ</sequence>
<reference evidence="2" key="1">
    <citation type="journal article" date="2017" name="Nat. Ecol. Evol.">
        <title>Genome expansion and lineage-specific genetic innovations in the forest pathogenic fungi Armillaria.</title>
        <authorList>
            <person name="Sipos G."/>
            <person name="Prasanna A.N."/>
            <person name="Walter M.C."/>
            <person name="O'Connor E."/>
            <person name="Balint B."/>
            <person name="Krizsan K."/>
            <person name="Kiss B."/>
            <person name="Hess J."/>
            <person name="Varga T."/>
            <person name="Slot J."/>
            <person name="Riley R."/>
            <person name="Boka B."/>
            <person name="Rigling D."/>
            <person name="Barry K."/>
            <person name="Lee J."/>
            <person name="Mihaltcheva S."/>
            <person name="LaButti K."/>
            <person name="Lipzen A."/>
            <person name="Waldron R."/>
            <person name="Moloney N.M."/>
            <person name="Sperisen C."/>
            <person name="Kredics L."/>
            <person name="Vagvoelgyi C."/>
            <person name="Patrignani A."/>
            <person name="Fitzpatrick D."/>
            <person name="Nagy I."/>
            <person name="Doyle S."/>
            <person name="Anderson J.B."/>
            <person name="Grigoriev I.V."/>
            <person name="Gueldener U."/>
            <person name="Muensterkoetter M."/>
            <person name="Nagy L.G."/>
        </authorList>
    </citation>
    <scope>NUCLEOTIDE SEQUENCE [LARGE SCALE GENOMIC DNA]</scope>
    <source>
        <strain evidence="2">28-4</strain>
    </source>
</reference>